<name>A0A495WE88_9RHOO</name>
<feature type="transmembrane region" description="Helical" evidence="1">
    <location>
        <begin position="154"/>
        <end position="172"/>
    </location>
</feature>
<dbReference type="RefSeq" id="WP_121457761.1">
    <property type="nucleotide sequence ID" value="NZ_RBXP01000013.1"/>
</dbReference>
<dbReference type="Pfam" id="PF01569">
    <property type="entry name" value="PAP2"/>
    <property type="match status" value="1"/>
</dbReference>
<evidence type="ECO:0000313" key="3">
    <source>
        <dbReference type="EMBL" id="RKT59527.1"/>
    </source>
</evidence>
<organism evidence="3 4">
    <name type="scientific">Azonexus fungiphilus</name>
    <dbReference type="NCBI Taxonomy" id="146940"/>
    <lineage>
        <taxon>Bacteria</taxon>
        <taxon>Pseudomonadati</taxon>
        <taxon>Pseudomonadota</taxon>
        <taxon>Betaproteobacteria</taxon>
        <taxon>Rhodocyclales</taxon>
        <taxon>Azonexaceae</taxon>
        <taxon>Azonexus</taxon>
    </lineage>
</organism>
<keyword evidence="1" id="KW-1133">Transmembrane helix</keyword>
<reference evidence="3 4" key="1">
    <citation type="submission" date="2018-10" db="EMBL/GenBank/DDBJ databases">
        <title>Genomic Encyclopedia of Type Strains, Phase IV (KMG-IV): sequencing the most valuable type-strain genomes for metagenomic binning, comparative biology and taxonomic classification.</title>
        <authorList>
            <person name="Goeker M."/>
        </authorList>
    </citation>
    <scope>NUCLEOTIDE SEQUENCE [LARGE SCALE GENOMIC DNA]</scope>
    <source>
        <strain evidence="3 4">DSM 23841</strain>
    </source>
</reference>
<feature type="domain" description="Phosphatidic acid phosphatase type 2/haloperoxidase" evidence="2">
    <location>
        <begin position="99"/>
        <end position="230"/>
    </location>
</feature>
<keyword evidence="1" id="KW-0812">Transmembrane</keyword>
<dbReference type="AlphaFoldDB" id="A0A495WE88"/>
<dbReference type="InterPro" id="IPR036938">
    <property type="entry name" value="PAP2/HPO_sf"/>
</dbReference>
<accession>A0A495WE88</accession>
<feature type="transmembrane region" description="Helical" evidence="1">
    <location>
        <begin position="206"/>
        <end position="224"/>
    </location>
</feature>
<evidence type="ECO:0000313" key="4">
    <source>
        <dbReference type="Proteomes" id="UP000270626"/>
    </source>
</evidence>
<dbReference type="EMBL" id="RBXP01000013">
    <property type="protein sequence ID" value="RKT59527.1"/>
    <property type="molecule type" value="Genomic_DNA"/>
</dbReference>
<dbReference type="Proteomes" id="UP000270626">
    <property type="component" value="Unassembled WGS sequence"/>
</dbReference>
<keyword evidence="1" id="KW-0472">Membrane</keyword>
<feature type="transmembrane region" description="Helical" evidence="1">
    <location>
        <begin position="12"/>
        <end position="32"/>
    </location>
</feature>
<dbReference type="SUPFAM" id="SSF48317">
    <property type="entry name" value="Acid phosphatase/Vanadium-dependent haloperoxidase"/>
    <property type="match status" value="1"/>
</dbReference>
<dbReference type="OrthoDB" id="7348799at2"/>
<gene>
    <name evidence="3" type="ORF">DFR40_1415</name>
</gene>
<evidence type="ECO:0000256" key="1">
    <source>
        <dbReference type="SAM" id="Phobius"/>
    </source>
</evidence>
<proteinExistence type="predicted"/>
<feature type="transmembrane region" description="Helical" evidence="1">
    <location>
        <begin position="179"/>
        <end position="200"/>
    </location>
</feature>
<keyword evidence="4" id="KW-1185">Reference proteome</keyword>
<evidence type="ECO:0000259" key="2">
    <source>
        <dbReference type="Pfam" id="PF01569"/>
    </source>
</evidence>
<feature type="transmembrane region" description="Helical" evidence="1">
    <location>
        <begin position="98"/>
        <end position="116"/>
    </location>
</feature>
<dbReference type="CDD" id="cd03396">
    <property type="entry name" value="PAP2_like_6"/>
    <property type="match status" value="1"/>
</dbReference>
<comment type="caution">
    <text evidence="3">The sequence shown here is derived from an EMBL/GenBank/DDBJ whole genome shotgun (WGS) entry which is preliminary data.</text>
</comment>
<dbReference type="InterPro" id="IPR000326">
    <property type="entry name" value="PAP2/HPO"/>
</dbReference>
<sequence length="251" mass="27011">MAPSADPSPSRPFAFALWLGLPLAAMGLLLAIDPAPLDFWIAGHFHVPGSGFVARDNYWLETVLHDRAKTLVIVFVLALGVALAASTRLAALRPWRGPLAYALLAIALSTAVVPPLKVVSAVQCPWDLSAFGGSETFSSLLSARPSTEHPGRCWPGGHASTGFSLIALFFALRDRRPRLARSLLVGALAFGSLLAAGRMIQGAHFLSHNLWTLLIDWNICLLVYRFTIYRRSALPAVQPNRLTIGLNPGSS</sequence>
<dbReference type="Gene3D" id="1.20.144.10">
    <property type="entry name" value="Phosphatidic acid phosphatase type 2/haloperoxidase"/>
    <property type="match status" value="1"/>
</dbReference>
<feature type="transmembrane region" description="Helical" evidence="1">
    <location>
        <begin position="70"/>
        <end position="91"/>
    </location>
</feature>
<protein>
    <submittedName>
        <fullName evidence="3">Membrane-associated PAP2 superfamily phosphatase</fullName>
    </submittedName>
</protein>